<organism evidence="1">
    <name type="scientific">Lepeophtheirus salmonis</name>
    <name type="common">Salmon louse</name>
    <name type="synonym">Caligus salmonis</name>
    <dbReference type="NCBI Taxonomy" id="72036"/>
    <lineage>
        <taxon>Eukaryota</taxon>
        <taxon>Metazoa</taxon>
        <taxon>Ecdysozoa</taxon>
        <taxon>Arthropoda</taxon>
        <taxon>Crustacea</taxon>
        <taxon>Multicrustacea</taxon>
        <taxon>Hexanauplia</taxon>
        <taxon>Copepoda</taxon>
        <taxon>Siphonostomatoida</taxon>
        <taxon>Caligidae</taxon>
        <taxon>Lepeophtheirus</taxon>
    </lineage>
</organism>
<dbReference type="EMBL" id="HACA01002105">
    <property type="protein sequence ID" value="CDW19466.1"/>
    <property type="molecule type" value="Transcribed_RNA"/>
</dbReference>
<proteinExistence type="predicted"/>
<protein>
    <submittedName>
        <fullName evidence="1">Uncharacterized protein</fullName>
    </submittedName>
</protein>
<evidence type="ECO:0000313" key="1">
    <source>
        <dbReference type="EMBL" id="CDW19466.1"/>
    </source>
</evidence>
<reference evidence="1" key="1">
    <citation type="submission" date="2014-05" db="EMBL/GenBank/DDBJ databases">
        <authorList>
            <person name="Chronopoulou M."/>
        </authorList>
    </citation>
    <scope>NUCLEOTIDE SEQUENCE</scope>
    <source>
        <tissue evidence="1">Whole organism</tissue>
    </source>
</reference>
<dbReference type="AlphaFoldDB" id="A0A0K2T203"/>
<accession>A0A0K2T203</accession>
<name>A0A0K2T203_LEPSM</name>
<sequence length="59" mass="7028">MQWWHLDDLHSSLESHSKNIEHPQKRAMGFELVEGARGTLEYSLSFVVDDLKEYDEKYM</sequence>